<dbReference type="Pfam" id="PF01497">
    <property type="entry name" value="Peripla_BP_2"/>
    <property type="match status" value="1"/>
</dbReference>
<dbReference type="Proteomes" id="UP000217545">
    <property type="component" value="Chromosome"/>
</dbReference>
<sequence length="289" mass="29763">MSVFSRLFLGLNLLMAGLLIGSIALAETPKRIVSVGGSVTEIIYALGQQDRLIGRDRTSSYPAAALALPDIGYARALSPEGVLSVAPDMIIAIEGAGPPETLDVLKNAQVDYVSVPEIFSADGITAKIRTVGAALGKEADAEALAQKVTQDLRSAEADAASVAGEHPKKVLFILSTRGGRIMAGGANSAADGIIRMAGAVNAVTEFDGYKPMTDEAVSKAAPDVILMMDRGGDHGAAISDLLALPSIAPTPAAQNGKVVRMNGLHLLGFGPRTASAVTELNQALYSEAD</sequence>
<evidence type="ECO:0000313" key="3">
    <source>
        <dbReference type="Proteomes" id="UP000217545"/>
    </source>
</evidence>
<reference evidence="2 3" key="1">
    <citation type="journal article" date="2017" name="Front. Microbiol.">
        <title>Phaeobacter piscinae sp. nov., a species of the Roseobacter group and potential aquaculture probiont.</title>
        <authorList>
            <person name="Sonnenschein E.C."/>
            <person name="Phippen C.B.W."/>
            <person name="Nielsen K.F."/>
            <person name="Mateiu R.V."/>
            <person name="Melchiorsen J."/>
            <person name="Gram L."/>
            <person name="Overmann J."/>
            <person name="Freese H.M."/>
        </authorList>
    </citation>
    <scope>NUCLEOTIDE SEQUENCE [LARGE SCALE GENOMIC DNA]</scope>
    <source>
        <strain evidence="2 3">P63</strain>
    </source>
</reference>
<dbReference type="InterPro" id="IPR002491">
    <property type="entry name" value="ABC_transptr_periplasmic_BD"/>
</dbReference>
<dbReference type="AlphaFoldDB" id="A0AAD0EED9"/>
<dbReference type="PANTHER" id="PTHR30535">
    <property type="entry name" value="VITAMIN B12-BINDING PROTEIN"/>
    <property type="match status" value="1"/>
</dbReference>
<dbReference type="PROSITE" id="PS50983">
    <property type="entry name" value="FE_B12_PBP"/>
    <property type="match status" value="1"/>
</dbReference>
<accession>A0AAD0EED9</accession>
<dbReference type="PANTHER" id="PTHR30535:SF4">
    <property type="entry name" value="HEMIN-BINDING PERIPLASMIC PROTEIN HMUT"/>
    <property type="match status" value="1"/>
</dbReference>
<dbReference type="RefSeq" id="WP_024098770.1">
    <property type="nucleotide sequence ID" value="NZ_CP010588.1"/>
</dbReference>
<evidence type="ECO:0000313" key="2">
    <source>
        <dbReference type="EMBL" id="ATF07473.1"/>
    </source>
</evidence>
<dbReference type="SUPFAM" id="SSF53807">
    <property type="entry name" value="Helical backbone' metal receptor"/>
    <property type="match status" value="1"/>
</dbReference>
<protein>
    <submittedName>
        <fullName evidence="2">ABC-type hemin transport system, periplasmic component</fullName>
    </submittedName>
</protein>
<feature type="domain" description="Fe/B12 periplasmic-binding" evidence="1">
    <location>
        <begin position="31"/>
        <end position="288"/>
    </location>
</feature>
<proteinExistence type="predicted"/>
<dbReference type="InterPro" id="IPR050902">
    <property type="entry name" value="ABC_Transporter_SBP"/>
</dbReference>
<name>A0AAD0EED9_9RHOB</name>
<dbReference type="Gene3D" id="3.40.50.1980">
    <property type="entry name" value="Nitrogenase molybdenum iron protein domain"/>
    <property type="match status" value="2"/>
</dbReference>
<organism evidence="2 3">
    <name type="scientific">Phaeobacter gallaeciensis</name>
    <dbReference type="NCBI Taxonomy" id="60890"/>
    <lineage>
        <taxon>Bacteria</taxon>
        <taxon>Pseudomonadati</taxon>
        <taxon>Pseudomonadota</taxon>
        <taxon>Alphaproteobacteria</taxon>
        <taxon>Rhodobacterales</taxon>
        <taxon>Roseobacteraceae</taxon>
        <taxon>Phaeobacter</taxon>
    </lineage>
</organism>
<dbReference type="EMBL" id="CP010784">
    <property type="protein sequence ID" value="ATF07473.1"/>
    <property type="molecule type" value="Genomic_DNA"/>
</dbReference>
<dbReference type="GeneID" id="31847797"/>
<evidence type="ECO:0000259" key="1">
    <source>
        <dbReference type="PROSITE" id="PS50983"/>
    </source>
</evidence>
<dbReference type="CDD" id="cd01149">
    <property type="entry name" value="HutB"/>
    <property type="match status" value="1"/>
</dbReference>
<gene>
    <name evidence="2" type="ORF">PhaeoP63_03432</name>
</gene>